<name>A0AAV8WFX0_9CUCU</name>
<feature type="chain" id="PRO_5043372976" evidence="2">
    <location>
        <begin position="21"/>
        <end position="631"/>
    </location>
</feature>
<keyword evidence="2" id="KW-0732">Signal</keyword>
<keyword evidence="1" id="KW-0175">Coiled coil</keyword>
<proteinExistence type="predicted"/>
<dbReference type="AlphaFoldDB" id="A0AAV8WFX0"/>
<evidence type="ECO:0000256" key="1">
    <source>
        <dbReference type="SAM" id="Coils"/>
    </source>
</evidence>
<dbReference type="PANTHER" id="PTHR47771">
    <property type="entry name" value="LD27203P-RELATED"/>
    <property type="match status" value="1"/>
</dbReference>
<accession>A0AAV8WFX0</accession>
<comment type="caution">
    <text evidence="3">The sequence shown here is derived from an EMBL/GenBank/DDBJ whole genome shotgun (WGS) entry which is preliminary data.</text>
</comment>
<dbReference type="Proteomes" id="UP001159042">
    <property type="component" value="Unassembled WGS sequence"/>
</dbReference>
<reference evidence="3 4" key="1">
    <citation type="journal article" date="2023" name="Insect Mol. Biol.">
        <title>Genome sequencing provides insights into the evolution of gene families encoding plant cell wall-degrading enzymes in longhorned beetles.</title>
        <authorList>
            <person name="Shin N.R."/>
            <person name="Okamura Y."/>
            <person name="Kirsch R."/>
            <person name="Pauchet Y."/>
        </authorList>
    </citation>
    <scope>NUCLEOTIDE SEQUENCE [LARGE SCALE GENOMIC DNA]</scope>
    <source>
        <strain evidence="3">EAD_L_NR</strain>
    </source>
</reference>
<dbReference type="PANTHER" id="PTHR47771:SF3">
    <property type="entry name" value="LD27203P"/>
    <property type="match status" value="1"/>
</dbReference>
<gene>
    <name evidence="3" type="ORF">NQ315_009297</name>
</gene>
<keyword evidence="4" id="KW-1185">Reference proteome</keyword>
<feature type="signal peptide" evidence="2">
    <location>
        <begin position="1"/>
        <end position="20"/>
    </location>
</feature>
<evidence type="ECO:0000313" key="3">
    <source>
        <dbReference type="EMBL" id="KAJ8925463.1"/>
    </source>
</evidence>
<evidence type="ECO:0000313" key="4">
    <source>
        <dbReference type="Proteomes" id="UP001159042"/>
    </source>
</evidence>
<protein>
    <submittedName>
        <fullName evidence="3">Uncharacterized protein</fullName>
    </submittedName>
</protein>
<organism evidence="3 4">
    <name type="scientific">Exocentrus adspersus</name>
    <dbReference type="NCBI Taxonomy" id="1586481"/>
    <lineage>
        <taxon>Eukaryota</taxon>
        <taxon>Metazoa</taxon>
        <taxon>Ecdysozoa</taxon>
        <taxon>Arthropoda</taxon>
        <taxon>Hexapoda</taxon>
        <taxon>Insecta</taxon>
        <taxon>Pterygota</taxon>
        <taxon>Neoptera</taxon>
        <taxon>Endopterygota</taxon>
        <taxon>Coleoptera</taxon>
        <taxon>Polyphaga</taxon>
        <taxon>Cucujiformia</taxon>
        <taxon>Chrysomeloidea</taxon>
        <taxon>Cerambycidae</taxon>
        <taxon>Lamiinae</taxon>
        <taxon>Acanthocinini</taxon>
        <taxon>Exocentrus</taxon>
    </lineage>
</organism>
<feature type="coiled-coil region" evidence="1">
    <location>
        <begin position="600"/>
        <end position="627"/>
    </location>
</feature>
<sequence length="631" mass="71230">MIYFIYTSVLLNVLTIVTCGDLGYGDGGGDYSSGVGGDIDGGAEGGYEGGGSSAGVDISQTVEITRHVPIPIYKHEEVPIPHSVPVPVPHPVAVPIPQPYPVHIKVPYPVAIPVIKTIHIPIEKPIPVPIEKPVPYHIEKPIPVPVEVHVPVKIPRPVPVKVPVDECDFLEAKLNLVPSSFKQSGQIMRNLSHIIEPLLNRQQNRILKYVQLLWPHFLQEGYKYTVGEKRYAGRILLVGSNMQGLNTHLVPSTLKHLEHLPSFVYDTRLFDRTKLASFINVQFNFPAVILLSRIDEWWNYIDDCDQHSIVSTLEDIHAGLPILTIASCKTDVPSRLHNFFYNNSTILVRIEDPNEKERETFLAPLFFDETSLSVYTVMANGRKYNFTGRKIIKCILDNNGRQKKDVVKESGKCRSSYTVGNVTQLASTASGFKGKRKREQSCHALKKKIKFCESKFGVVRSNSAGSLYDIHKQIKNEKSSRRGRRYESLTSFQSLKNKQYFTRVLSDLLNQRNTDIYRGASTTRPIETIMCDRLIKAEPNTESVPLPGTSSTYKRNVDGTYMKMIYNLWKHAAMVTSQNMTVAQLELLYDVISACINIHKNSFENLIENLETVLTQIERSYQVTENQQQPE</sequence>
<dbReference type="EMBL" id="JANEYG010000001">
    <property type="protein sequence ID" value="KAJ8925463.1"/>
    <property type="molecule type" value="Genomic_DNA"/>
</dbReference>
<evidence type="ECO:0000256" key="2">
    <source>
        <dbReference type="SAM" id="SignalP"/>
    </source>
</evidence>